<reference evidence="2" key="3">
    <citation type="submission" date="2015-06" db="UniProtKB">
        <authorList>
            <consortium name="EnsemblMetazoa"/>
        </authorList>
    </citation>
    <scope>IDENTIFICATION</scope>
</reference>
<dbReference type="AlphaFoldDB" id="R7VIZ2"/>
<evidence type="ECO:0000313" key="2">
    <source>
        <dbReference type="EnsemblMetazoa" id="CapteP194750"/>
    </source>
</evidence>
<evidence type="ECO:0000313" key="1">
    <source>
        <dbReference type="EMBL" id="ELU16261.1"/>
    </source>
</evidence>
<dbReference type="EnsemblMetazoa" id="CapteT194750">
    <property type="protein sequence ID" value="CapteP194750"/>
    <property type="gene ID" value="CapteG194750"/>
</dbReference>
<gene>
    <name evidence="1" type="ORF">CAPTEDRAFT_194750</name>
</gene>
<proteinExistence type="predicted"/>
<keyword evidence="3" id="KW-1185">Reference proteome</keyword>
<dbReference type="EMBL" id="KB293237">
    <property type="protein sequence ID" value="ELU16261.1"/>
    <property type="molecule type" value="Genomic_DNA"/>
</dbReference>
<sequence>MTIVQLDNFDKPLQQLAEPTQVYGHQYIPTGLTDKKNKHGFSDTNRQHSQLHTGVHYPEVRNCIKTTVKAIMVGISLLVSLMMDSDDEDQSEDEMCEIDCDDYVDGDDLFAF</sequence>
<organism evidence="1">
    <name type="scientific">Capitella teleta</name>
    <name type="common">Polychaete worm</name>
    <dbReference type="NCBI Taxonomy" id="283909"/>
    <lineage>
        <taxon>Eukaryota</taxon>
        <taxon>Metazoa</taxon>
        <taxon>Spiralia</taxon>
        <taxon>Lophotrochozoa</taxon>
        <taxon>Annelida</taxon>
        <taxon>Polychaeta</taxon>
        <taxon>Sedentaria</taxon>
        <taxon>Scolecida</taxon>
        <taxon>Capitellidae</taxon>
        <taxon>Capitella</taxon>
    </lineage>
</organism>
<accession>R7VIZ2</accession>
<evidence type="ECO:0000313" key="3">
    <source>
        <dbReference type="Proteomes" id="UP000014760"/>
    </source>
</evidence>
<dbReference type="HOGENOM" id="CLU_2148204_0_0_1"/>
<dbReference type="EMBL" id="AMQN01004337">
    <property type="status" value="NOT_ANNOTATED_CDS"/>
    <property type="molecule type" value="Genomic_DNA"/>
</dbReference>
<name>R7VIZ2_CAPTE</name>
<protein>
    <submittedName>
        <fullName evidence="1 2">Uncharacterized protein</fullName>
    </submittedName>
</protein>
<reference evidence="1 3" key="2">
    <citation type="journal article" date="2013" name="Nature">
        <title>Insights into bilaterian evolution from three spiralian genomes.</title>
        <authorList>
            <person name="Simakov O."/>
            <person name="Marletaz F."/>
            <person name="Cho S.J."/>
            <person name="Edsinger-Gonzales E."/>
            <person name="Havlak P."/>
            <person name="Hellsten U."/>
            <person name="Kuo D.H."/>
            <person name="Larsson T."/>
            <person name="Lv J."/>
            <person name="Arendt D."/>
            <person name="Savage R."/>
            <person name="Osoegawa K."/>
            <person name="de Jong P."/>
            <person name="Grimwood J."/>
            <person name="Chapman J.A."/>
            <person name="Shapiro H."/>
            <person name="Aerts A."/>
            <person name="Otillar R.P."/>
            <person name="Terry A.Y."/>
            <person name="Boore J.L."/>
            <person name="Grigoriev I.V."/>
            <person name="Lindberg D.R."/>
            <person name="Seaver E.C."/>
            <person name="Weisblat D.A."/>
            <person name="Putnam N.H."/>
            <person name="Rokhsar D.S."/>
        </authorList>
    </citation>
    <scope>NUCLEOTIDE SEQUENCE</scope>
    <source>
        <strain evidence="1 3">I ESC-2004</strain>
    </source>
</reference>
<dbReference type="Proteomes" id="UP000014760">
    <property type="component" value="Unassembled WGS sequence"/>
</dbReference>
<reference evidence="3" key="1">
    <citation type="submission" date="2012-12" db="EMBL/GenBank/DDBJ databases">
        <authorList>
            <person name="Hellsten U."/>
            <person name="Grimwood J."/>
            <person name="Chapman J.A."/>
            <person name="Shapiro H."/>
            <person name="Aerts A."/>
            <person name="Otillar R.P."/>
            <person name="Terry A.Y."/>
            <person name="Boore J.L."/>
            <person name="Simakov O."/>
            <person name="Marletaz F."/>
            <person name="Cho S.-J."/>
            <person name="Edsinger-Gonzales E."/>
            <person name="Havlak P."/>
            <person name="Kuo D.-H."/>
            <person name="Larsson T."/>
            <person name="Lv J."/>
            <person name="Arendt D."/>
            <person name="Savage R."/>
            <person name="Osoegawa K."/>
            <person name="de Jong P."/>
            <person name="Lindberg D.R."/>
            <person name="Seaver E.C."/>
            <person name="Weisblat D.A."/>
            <person name="Putnam N.H."/>
            <person name="Grigoriev I.V."/>
            <person name="Rokhsar D.S."/>
        </authorList>
    </citation>
    <scope>NUCLEOTIDE SEQUENCE</scope>
    <source>
        <strain evidence="3">I ESC-2004</strain>
    </source>
</reference>